<feature type="transmembrane region" description="Helical" evidence="6">
    <location>
        <begin position="647"/>
        <end position="666"/>
    </location>
</feature>
<protein>
    <submittedName>
        <fullName evidence="7">Uncharacterized protein</fullName>
    </submittedName>
</protein>
<feature type="transmembrane region" description="Helical" evidence="6">
    <location>
        <begin position="832"/>
        <end position="855"/>
    </location>
</feature>
<dbReference type="Gene3D" id="1.20.1280.50">
    <property type="match status" value="1"/>
</dbReference>
<comment type="similarity">
    <text evidence="2">Belongs to the major facilitator superfamily. Proton-dependent oligopeptide transporter (POT/PTR) (TC 2.A.17) family.</text>
</comment>
<proteinExistence type="inferred from homology"/>
<dbReference type="CDD" id="cd17419">
    <property type="entry name" value="MFS_NPF7"/>
    <property type="match status" value="1"/>
</dbReference>
<dbReference type="InterPro" id="IPR000109">
    <property type="entry name" value="POT_fam"/>
</dbReference>
<dbReference type="SUPFAM" id="SSF52047">
    <property type="entry name" value="RNI-like"/>
    <property type="match status" value="1"/>
</dbReference>
<keyword evidence="3 6" id="KW-0812">Transmembrane</keyword>
<feature type="transmembrane region" description="Helical" evidence="6">
    <location>
        <begin position="491"/>
        <end position="515"/>
    </location>
</feature>
<accession>A0ABP0X1W3</accession>
<keyword evidence="4 6" id="KW-1133">Transmembrane helix</keyword>
<feature type="transmembrane region" description="Helical" evidence="6">
    <location>
        <begin position="791"/>
        <end position="812"/>
    </location>
</feature>
<feature type="transmembrane region" description="Helical" evidence="6">
    <location>
        <begin position="1001"/>
        <end position="1020"/>
    </location>
</feature>
<gene>
    <name evidence="7" type="ORF">CSSPJE1EN1_LOCUS17454</name>
</gene>
<feature type="transmembrane region" description="Helical" evidence="6">
    <location>
        <begin position="601"/>
        <end position="626"/>
    </location>
</feature>
<keyword evidence="5 6" id="KW-0472">Membrane</keyword>
<feature type="transmembrane region" description="Helical" evidence="6">
    <location>
        <begin position="672"/>
        <end position="692"/>
    </location>
</feature>
<feature type="transmembrane region" description="Helical" evidence="6">
    <location>
        <begin position="956"/>
        <end position="981"/>
    </location>
</feature>
<sequence length="1060" mass="117718">MAVSCLETHVSDMPHAILTDIFSLIFDPRSRNSMALTCWDWYSLERQSHTSLSLRGNICSLQELPMCYKQVCSLDVSLCSPWGYSLFQSTPNGEEIGNVLKAAFPNVTELTVYVRDALDIQMVAWLWPELEIVHLVRWHQRAMDNEASIALGLEIEGLLRMCGKLKVLDLSKFYCWTEDIPPALQAGSAVAANLCSLNLLKLSPEGFKSQEVGAITAACPNLEEFYILCEFDHRFLDSVGDEALLVIANSCRQLKVLHLVDTNEFTVSHGNADDHGYAREDSNISRQGLEAMFKALPHLEELTFLLSQNVRDSGPAFEVFATHCKRMRSLKLSNFHGVCRGPQPDGIALCSGLLDLSIKDCADLMDSGLEAIATGCKKLSKLGLRGCKWISEDGLRNCVDSLAYSLKDVEVAFCRLLPTSATLRALQPIQKSITRLHMDCVWDEANPVEGVPSPASVKRDIIHSSELHQVGSLGRHASDPLLEKSWKSLQFLSLWIAVFTNLAFYGCSTNLVIYLTSVMHEDNAAAATNVSNWNGAGYITPLIGAFLADAYWGRYWASVVSSFVFILGMIFLTISTSLTSLRPAQCASQDSTCPKPSTAQASFLYLSLYIVDLGAGALYSVAMSLGADQFDEEDIIEKEQKTSFFNWYYQSMNIGGILAATFFVYIQDNVSWGLGFGASLIAVVMGTVFFLAGTRYYRHHPPGGNPLARIGQVIVASARKWHLQIPSDSDLLYEVSLDMESTIRGSRKIQHTDEFRFLDKAAMEREGDKSSGASKNPWHLCSVTQVEEVKVLFRMVPIMVSSAMFSTVYNQLSTLFVVQGATMDVQIGHFNIPPASLTIFELLSVGFWIPVYDFFIVRIARRFTHNQRGFTELQRIGIGLTISIFAMVAAAIVEIERLKVARDHGLLDDPNTAVPMSVFWQVPQYFLVGAAEVFAYIGIFEFFYNESPDAIRSLGTAFALLTIALGSFLSSLLVTIITHITKTGSNPGWIADNLNRGHIDYFFWLLAVLSILNLGFYMFCAQRYKTMETLCPGVLDQGLNLPDPEHMNLLEPELQVSITD</sequence>
<dbReference type="InterPro" id="IPR036047">
    <property type="entry name" value="F-box-like_dom_sf"/>
</dbReference>
<dbReference type="CDD" id="cd22159">
    <property type="entry name" value="F-box_AtTIR1-like"/>
    <property type="match status" value="1"/>
</dbReference>
<dbReference type="Proteomes" id="UP001497444">
    <property type="component" value="Chromosome 4"/>
</dbReference>
<reference evidence="7" key="1">
    <citation type="submission" date="2024-02" db="EMBL/GenBank/DDBJ databases">
        <authorList>
            <consortium name="ELIXIR-Norway"/>
            <consortium name="Elixir Norway"/>
        </authorList>
    </citation>
    <scope>NUCLEOTIDE SEQUENCE</scope>
</reference>
<keyword evidence="8" id="KW-1185">Reference proteome</keyword>
<dbReference type="Gene3D" id="3.80.10.10">
    <property type="entry name" value="Ribonuclease Inhibitor"/>
    <property type="match status" value="1"/>
</dbReference>
<evidence type="ECO:0000313" key="7">
    <source>
        <dbReference type="EMBL" id="CAK9271976.1"/>
    </source>
</evidence>
<organism evidence="7 8">
    <name type="scientific">Sphagnum jensenii</name>
    <dbReference type="NCBI Taxonomy" id="128206"/>
    <lineage>
        <taxon>Eukaryota</taxon>
        <taxon>Viridiplantae</taxon>
        <taxon>Streptophyta</taxon>
        <taxon>Embryophyta</taxon>
        <taxon>Bryophyta</taxon>
        <taxon>Sphagnophytina</taxon>
        <taxon>Sphagnopsida</taxon>
        <taxon>Sphagnales</taxon>
        <taxon>Sphagnaceae</taxon>
        <taxon>Sphagnum</taxon>
    </lineage>
</organism>
<feature type="transmembrane region" description="Helical" evidence="6">
    <location>
        <begin position="925"/>
        <end position="944"/>
    </location>
</feature>
<evidence type="ECO:0000256" key="6">
    <source>
        <dbReference type="SAM" id="Phobius"/>
    </source>
</evidence>
<dbReference type="InterPro" id="IPR006553">
    <property type="entry name" value="Leu-rich_rpt_Cys-con_subtyp"/>
</dbReference>
<evidence type="ECO:0000256" key="3">
    <source>
        <dbReference type="ARBA" id="ARBA00022692"/>
    </source>
</evidence>
<feature type="transmembrane region" description="Helical" evidence="6">
    <location>
        <begin position="559"/>
        <end position="581"/>
    </location>
</feature>
<evidence type="ECO:0000256" key="2">
    <source>
        <dbReference type="ARBA" id="ARBA00005982"/>
    </source>
</evidence>
<dbReference type="SUPFAM" id="SSF81383">
    <property type="entry name" value="F-box domain"/>
    <property type="match status" value="1"/>
</dbReference>
<name>A0ABP0X1W3_9BRYO</name>
<dbReference type="SUPFAM" id="SSF103473">
    <property type="entry name" value="MFS general substrate transporter"/>
    <property type="match status" value="1"/>
</dbReference>
<evidence type="ECO:0000256" key="4">
    <source>
        <dbReference type="ARBA" id="ARBA00022989"/>
    </source>
</evidence>
<dbReference type="PANTHER" id="PTHR11654">
    <property type="entry name" value="OLIGOPEPTIDE TRANSPORTER-RELATED"/>
    <property type="match status" value="1"/>
</dbReference>
<comment type="subcellular location">
    <subcellularLocation>
        <location evidence="1">Membrane</location>
        <topology evidence="1">Multi-pass membrane protein</topology>
    </subcellularLocation>
</comment>
<dbReference type="Pfam" id="PF00854">
    <property type="entry name" value="PTR2"/>
    <property type="match status" value="1"/>
</dbReference>
<feature type="transmembrane region" description="Helical" evidence="6">
    <location>
        <begin position="876"/>
        <end position="893"/>
    </location>
</feature>
<dbReference type="EMBL" id="OZ020099">
    <property type="protein sequence ID" value="CAK9271976.1"/>
    <property type="molecule type" value="Genomic_DNA"/>
</dbReference>
<evidence type="ECO:0000256" key="1">
    <source>
        <dbReference type="ARBA" id="ARBA00004141"/>
    </source>
</evidence>
<evidence type="ECO:0000313" key="8">
    <source>
        <dbReference type="Proteomes" id="UP001497444"/>
    </source>
</evidence>
<dbReference type="InterPro" id="IPR032675">
    <property type="entry name" value="LRR_dom_sf"/>
</dbReference>
<evidence type="ECO:0000256" key="5">
    <source>
        <dbReference type="ARBA" id="ARBA00023136"/>
    </source>
</evidence>
<dbReference type="Gene3D" id="1.20.1250.20">
    <property type="entry name" value="MFS general substrate transporter like domains"/>
    <property type="match status" value="1"/>
</dbReference>
<dbReference type="SMART" id="SM00367">
    <property type="entry name" value="LRR_CC"/>
    <property type="match status" value="2"/>
</dbReference>
<dbReference type="InterPro" id="IPR036259">
    <property type="entry name" value="MFS_trans_sf"/>
</dbReference>